<dbReference type="SUPFAM" id="SSF51695">
    <property type="entry name" value="PLC-like phosphodiesterases"/>
    <property type="match status" value="1"/>
</dbReference>
<dbReference type="RefSeq" id="WP_090534613.1">
    <property type="nucleotide sequence ID" value="NZ_FNRQ01000004.1"/>
</dbReference>
<dbReference type="GO" id="GO:0008081">
    <property type="term" value="F:phosphoric diester hydrolase activity"/>
    <property type="evidence" value="ECO:0007669"/>
    <property type="project" value="InterPro"/>
</dbReference>
<dbReference type="OrthoDB" id="9795622at2"/>
<reference evidence="3" key="1">
    <citation type="submission" date="2016-10" db="EMBL/GenBank/DDBJ databases">
        <authorList>
            <person name="Varghese N."/>
            <person name="Submissions S."/>
        </authorList>
    </citation>
    <scope>NUCLEOTIDE SEQUENCE [LARGE SCALE GENOMIC DNA]</scope>
    <source>
        <strain evidence="3">LMG 24000</strain>
    </source>
</reference>
<dbReference type="PANTHER" id="PTHR46211">
    <property type="entry name" value="GLYCEROPHOSPHORYL DIESTER PHOSPHODIESTERASE"/>
    <property type="match status" value="1"/>
</dbReference>
<feature type="domain" description="GP-PDE" evidence="1">
    <location>
        <begin position="16"/>
        <end position="253"/>
    </location>
</feature>
<dbReference type="CDD" id="cd08562">
    <property type="entry name" value="GDPD_EcUgpQ_like"/>
    <property type="match status" value="1"/>
</dbReference>
<accession>A0A1H4FI80</accession>
<dbReference type="InterPro" id="IPR030395">
    <property type="entry name" value="GP_PDE_dom"/>
</dbReference>
<sequence length="261" mass="28538">MANPNDRVSAESWPYPRLAAHRCGGKLAPENTLAGIDACVYHGYRMIEFDAKLSADDEIYLLHDDTLDRTTNGTGAAVERTWKELAQLDAGAWFGPRFAGVRLPTLAETAARCGDEALAANIEIKPCPGREAETGHLVARAALDLWRTQTQPLLSSFSFEALAAARDAAPELPRGMLFEDVPEDWLRIVRELDCVSLHADHQYLSAQRVADIHAAGLRVLAYTVNDPLRAHELSEWGVDIICTDRIDIIRAGAGAASPVTR</sequence>
<organism evidence="2 3">
    <name type="scientific">Paraburkholderia sartisoli</name>
    <dbReference type="NCBI Taxonomy" id="83784"/>
    <lineage>
        <taxon>Bacteria</taxon>
        <taxon>Pseudomonadati</taxon>
        <taxon>Pseudomonadota</taxon>
        <taxon>Betaproteobacteria</taxon>
        <taxon>Burkholderiales</taxon>
        <taxon>Burkholderiaceae</taxon>
        <taxon>Paraburkholderia</taxon>
    </lineage>
</organism>
<dbReference type="PANTHER" id="PTHR46211:SF1">
    <property type="entry name" value="GLYCEROPHOSPHODIESTER PHOSPHODIESTERASE, CYTOPLASMIC"/>
    <property type="match status" value="1"/>
</dbReference>
<dbReference type="Gene3D" id="3.20.20.190">
    <property type="entry name" value="Phosphatidylinositol (PI) phosphodiesterase"/>
    <property type="match status" value="1"/>
</dbReference>
<evidence type="ECO:0000313" key="2">
    <source>
        <dbReference type="EMBL" id="SEA96757.1"/>
    </source>
</evidence>
<name>A0A1H4FI80_9BURK</name>
<gene>
    <name evidence="2" type="ORF">SAMN05192564_104384</name>
</gene>
<evidence type="ECO:0000313" key="3">
    <source>
        <dbReference type="Proteomes" id="UP000198638"/>
    </source>
</evidence>
<dbReference type="GO" id="GO:0006629">
    <property type="term" value="P:lipid metabolic process"/>
    <property type="evidence" value="ECO:0007669"/>
    <property type="project" value="InterPro"/>
</dbReference>
<evidence type="ECO:0000259" key="1">
    <source>
        <dbReference type="PROSITE" id="PS51704"/>
    </source>
</evidence>
<dbReference type="STRING" id="83784.SAMN05192564_104384"/>
<keyword evidence="3" id="KW-1185">Reference proteome</keyword>
<dbReference type="PROSITE" id="PS51704">
    <property type="entry name" value="GP_PDE"/>
    <property type="match status" value="1"/>
</dbReference>
<dbReference type="NCBIfam" id="NF006989">
    <property type="entry name" value="PRK09454.1"/>
    <property type="match status" value="1"/>
</dbReference>
<dbReference type="EMBL" id="FNRQ01000004">
    <property type="protein sequence ID" value="SEA96757.1"/>
    <property type="molecule type" value="Genomic_DNA"/>
</dbReference>
<dbReference type="Pfam" id="PF03009">
    <property type="entry name" value="GDPD"/>
    <property type="match status" value="1"/>
</dbReference>
<protein>
    <submittedName>
        <fullName evidence="2">Glycerophosphoryl diester phosphodiesterase</fullName>
    </submittedName>
</protein>
<dbReference type="AlphaFoldDB" id="A0A1H4FI80"/>
<proteinExistence type="predicted"/>
<dbReference type="InterPro" id="IPR017946">
    <property type="entry name" value="PLC-like_Pdiesterase_TIM-brl"/>
</dbReference>
<dbReference type="Proteomes" id="UP000198638">
    <property type="component" value="Unassembled WGS sequence"/>
</dbReference>